<gene>
    <name evidence="1" type="ORF">UY17_C0007G0005</name>
</gene>
<name>A0A0G1U1D2_9BACT</name>
<sequence>MKNLILDWLDFVNYDVLQKPLPEVPQFSYKQNFIFHKEKKGYWLESKDFPGLIASGNNLKELRSALFDSMLTYFDVPRATARRIQDPLILHLPNGRTVKPETPTIHYLAIKTAAA</sequence>
<evidence type="ECO:0000313" key="1">
    <source>
        <dbReference type="EMBL" id="KKU87869.1"/>
    </source>
</evidence>
<dbReference type="EMBL" id="LCOZ01000007">
    <property type="protein sequence ID" value="KKU87869.1"/>
    <property type="molecule type" value="Genomic_DNA"/>
</dbReference>
<organism evidence="1 2">
    <name type="scientific">Candidatus Beckwithbacteria bacterium GW2011_GWC2_47_9</name>
    <dbReference type="NCBI Taxonomy" id="1618373"/>
    <lineage>
        <taxon>Bacteria</taxon>
        <taxon>Candidatus Beckwithiibacteriota</taxon>
    </lineage>
</organism>
<dbReference type="SUPFAM" id="SSF143100">
    <property type="entry name" value="TTHA1013/TTHA0281-like"/>
    <property type="match status" value="1"/>
</dbReference>
<dbReference type="InterPro" id="IPR035069">
    <property type="entry name" value="TTHA1013/TTHA0281-like"/>
</dbReference>
<protein>
    <submittedName>
        <fullName evidence="1">Uncharacterized protein</fullName>
    </submittedName>
</protein>
<dbReference type="Proteomes" id="UP000034772">
    <property type="component" value="Unassembled WGS sequence"/>
</dbReference>
<comment type="caution">
    <text evidence="1">The sequence shown here is derived from an EMBL/GenBank/DDBJ whole genome shotgun (WGS) entry which is preliminary data.</text>
</comment>
<dbReference type="AlphaFoldDB" id="A0A0G1U1D2"/>
<accession>A0A0G1U1D2</accession>
<evidence type="ECO:0000313" key="2">
    <source>
        <dbReference type="Proteomes" id="UP000034772"/>
    </source>
</evidence>
<proteinExistence type="predicted"/>
<reference evidence="1 2" key="1">
    <citation type="journal article" date="2015" name="Nature">
        <title>rRNA introns, odd ribosomes, and small enigmatic genomes across a large radiation of phyla.</title>
        <authorList>
            <person name="Brown C.T."/>
            <person name="Hug L.A."/>
            <person name="Thomas B.C."/>
            <person name="Sharon I."/>
            <person name="Castelle C.J."/>
            <person name="Singh A."/>
            <person name="Wilkins M.J."/>
            <person name="Williams K.H."/>
            <person name="Banfield J.F."/>
        </authorList>
    </citation>
    <scope>NUCLEOTIDE SEQUENCE [LARGE SCALE GENOMIC DNA]</scope>
</reference>